<evidence type="ECO:0000256" key="3">
    <source>
        <dbReference type="ARBA" id="ARBA00022555"/>
    </source>
</evidence>
<dbReference type="InterPro" id="IPR018517">
    <property type="entry name" value="tRNA_hU_synthase_CS"/>
</dbReference>
<evidence type="ECO:0000259" key="14">
    <source>
        <dbReference type="Pfam" id="PF01207"/>
    </source>
</evidence>
<evidence type="ECO:0000256" key="13">
    <source>
        <dbReference type="SAM" id="MobiDB-lite"/>
    </source>
</evidence>
<evidence type="ECO:0000256" key="5">
    <source>
        <dbReference type="ARBA" id="ARBA00022643"/>
    </source>
</evidence>
<evidence type="ECO:0000256" key="7">
    <source>
        <dbReference type="ARBA" id="ARBA00022857"/>
    </source>
</evidence>
<dbReference type="GO" id="GO:0016491">
    <property type="term" value="F:oxidoreductase activity"/>
    <property type="evidence" value="ECO:0007669"/>
    <property type="project" value="UniProtKB-KW"/>
</dbReference>
<dbReference type="Pfam" id="PF01207">
    <property type="entry name" value="Dus"/>
    <property type="match status" value="1"/>
</dbReference>
<name>A0ABU9EAT4_9BACT</name>
<dbReference type="PANTHER" id="PTHR45846:SF1">
    <property type="entry name" value="TRNA-DIHYDROURIDINE(47) SYNTHASE [NAD(P)(+)]-LIKE"/>
    <property type="match status" value="1"/>
</dbReference>
<gene>
    <name evidence="15" type="primary">dusB</name>
    <name evidence="15" type="ORF">WI372_09505</name>
</gene>
<dbReference type="CDD" id="cd02801">
    <property type="entry name" value="DUS_like_FMN"/>
    <property type="match status" value="1"/>
</dbReference>
<evidence type="ECO:0000313" key="15">
    <source>
        <dbReference type="EMBL" id="MEK9501214.1"/>
    </source>
</evidence>
<feature type="region of interest" description="Disordered" evidence="13">
    <location>
        <begin position="334"/>
        <end position="354"/>
    </location>
</feature>
<comment type="catalytic activity">
    <reaction evidence="11">
        <text>a 5,6-dihydrouridine in tRNA + NAD(+) = a uridine in tRNA + NADH + H(+)</text>
        <dbReference type="Rhea" id="RHEA:54452"/>
        <dbReference type="Rhea" id="RHEA-COMP:13339"/>
        <dbReference type="Rhea" id="RHEA-COMP:13887"/>
        <dbReference type="ChEBI" id="CHEBI:15378"/>
        <dbReference type="ChEBI" id="CHEBI:57540"/>
        <dbReference type="ChEBI" id="CHEBI:57945"/>
        <dbReference type="ChEBI" id="CHEBI:65315"/>
        <dbReference type="ChEBI" id="CHEBI:74443"/>
    </reaction>
</comment>
<dbReference type="InterPro" id="IPR013785">
    <property type="entry name" value="Aldolase_TIM"/>
</dbReference>
<evidence type="ECO:0000256" key="4">
    <source>
        <dbReference type="ARBA" id="ARBA00022630"/>
    </source>
</evidence>
<evidence type="ECO:0000256" key="12">
    <source>
        <dbReference type="PIRNR" id="PIRNR006621"/>
    </source>
</evidence>
<keyword evidence="7" id="KW-0521">NADP</keyword>
<reference evidence="15 16" key="1">
    <citation type="submission" date="2024-02" db="EMBL/GenBank/DDBJ databases">
        <title>A novel Gemmatimonadota bacterium.</title>
        <authorList>
            <person name="Du Z.-J."/>
            <person name="Ye Y.-Q."/>
        </authorList>
    </citation>
    <scope>NUCLEOTIDE SEQUENCE [LARGE SCALE GENOMIC DNA]</scope>
    <source>
        <strain evidence="15 16">DH-20</strain>
    </source>
</reference>
<evidence type="ECO:0000256" key="6">
    <source>
        <dbReference type="ARBA" id="ARBA00022694"/>
    </source>
</evidence>
<comment type="caution">
    <text evidence="15">The sequence shown here is derived from an EMBL/GenBank/DDBJ whole genome shotgun (WGS) entry which is preliminary data.</text>
</comment>
<dbReference type="InterPro" id="IPR004652">
    <property type="entry name" value="DusB-like"/>
</dbReference>
<evidence type="ECO:0000256" key="9">
    <source>
        <dbReference type="ARBA" id="ARBA00023002"/>
    </source>
</evidence>
<evidence type="ECO:0000313" key="16">
    <source>
        <dbReference type="Proteomes" id="UP001484239"/>
    </source>
</evidence>
<dbReference type="InterPro" id="IPR001269">
    <property type="entry name" value="DUS_fam"/>
</dbReference>
<dbReference type="Gene3D" id="1.10.1200.80">
    <property type="entry name" value="Putative flavin oxidoreducatase, domain 2"/>
    <property type="match status" value="1"/>
</dbReference>
<dbReference type="Proteomes" id="UP001484239">
    <property type="component" value="Unassembled WGS sequence"/>
</dbReference>
<evidence type="ECO:0000256" key="10">
    <source>
        <dbReference type="ARBA" id="ARBA00048205"/>
    </source>
</evidence>
<comment type="cofactor">
    <cofactor evidence="1 12">
        <name>FMN</name>
        <dbReference type="ChEBI" id="CHEBI:58210"/>
    </cofactor>
</comment>
<dbReference type="InterPro" id="IPR035587">
    <property type="entry name" value="DUS-like_FMN-bd"/>
</dbReference>
<proteinExistence type="inferred from homology"/>
<comment type="similarity">
    <text evidence="12">Belongs to the dus family.</text>
</comment>
<sequence length="354" mass="38725">MATGYLSVFDGPRTPLFLAPQAGVSESPFRRLCRAFGADVVVSEFVSAEGIVRQNERTLDYLRFDEVERPIGVQIFGADPEAMGDAAAFVTEAFGPDFVDINFGCPVKKIVKRNGGSGCLRDLDLVERIIRAVDDATALPVTAKIRSGFDQSSRDPVTIALRCQDAGAQVVTLHPRTRADMYSGFARWDEIAAVVEALEVPVVGNGDVRTGVDALRMREETGCAGVMIARGSHGDPWIFKQARAALDGAVIPPGPTVEERFQVCLEHARNAIAFESERHRAVREFRKHLGWYTKGLPNGKSLRQELFQVETLEEMEGHLERYLEEARARGWADQPVDEGELADGVAPRAAVASA</sequence>
<dbReference type="InterPro" id="IPR024036">
    <property type="entry name" value="tRNA-dHydroUridine_Synthase_C"/>
</dbReference>
<keyword evidence="5 12" id="KW-0288">FMN</keyword>
<feature type="domain" description="DUS-like FMN-binding" evidence="14">
    <location>
        <begin position="18"/>
        <end position="323"/>
    </location>
</feature>
<comment type="function">
    <text evidence="2 12">Catalyzes the synthesis of 5,6-dihydrouridine (D), a modified base found in the D-loop of most tRNAs, via the reduction of the C5-C6 double bond in target uridines.</text>
</comment>
<comment type="catalytic activity">
    <reaction evidence="10">
        <text>a 5,6-dihydrouridine in tRNA + NADP(+) = a uridine in tRNA + NADPH + H(+)</text>
        <dbReference type="Rhea" id="RHEA:23624"/>
        <dbReference type="Rhea" id="RHEA-COMP:13339"/>
        <dbReference type="Rhea" id="RHEA-COMP:13887"/>
        <dbReference type="ChEBI" id="CHEBI:15378"/>
        <dbReference type="ChEBI" id="CHEBI:57783"/>
        <dbReference type="ChEBI" id="CHEBI:58349"/>
        <dbReference type="ChEBI" id="CHEBI:65315"/>
        <dbReference type="ChEBI" id="CHEBI:74443"/>
    </reaction>
</comment>
<keyword evidence="8" id="KW-0694">RNA-binding</keyword>
<dbReference type="PANTHER" id="PTHR45846">
    <property type="entry name" value="TRNA-DIHYDROURIDINE(47) SYNTHASE [NAD(P)(+)]-LIKE"/>
    <property type="match status" value="1"/>
</dbReference>
<keyword evidence="9 12" id="KW-0560">Oxidoreductase</keyword>
<dbReference type="PROSITE" id="PS01136">
    <property type="entry name" value="UPF0034"/>
    <property type="match status" value="1"/>
</dbReference>
<evidence type="ECO:0000256" key="11">
    <source>
        <dbReference type="ARBA" id="ARBA00048802"/>
    </source>
</evidence>
<evidence type="ECO:0000256" key="8">
    <source>
        <dbReference type="ARBA" id="ARBA00022884"/>
    </source>
</evidence>
<keyword evidence="4 12" id="KW-0285">Flavoprotein</keyword>
<keyword evidence="16" id="KW-1185">Reference proteome</keyword>
<dbReference type="NCBIfam" id="TIGR00737">
    <property type="entry name" value="nifR3_yhdG"/>
    <property type="match status" value="1"/>
</dbReference>
<evidence type="ECO:0000256" key="1">
    <source>
        <dbReference type="ARBA" id="ARBA00001917"/>
    </source>
</evidence>
<dbReference type="SUPFAM" id="SSF51395">
    <property type="entry name" value="FMN-linked oxidoreductases"/>
    <property type="match status" value="1"/>
</dbReference>
<keyword evidence="6 12" id="KW-0819">tRNA processing</keyword>
<organism evidence="15 16">
    <name type="scientific">Gaopeijia maritima</name>
    <dbReference type="NCBI Taxonomy" id="3119007"/>
    <lineage>
        <taxon>Bacteria</taxon>
        <taxon>Pseudomonadati</taxon>
        <taxon>Gemmatimonadota</taxon>
        <taxon>Longimicrobiia</taxon>
        <taxon>Gaopeijiales</taxon>
        <taxon>Gaopeijiaceae</taxon>
        <taxon>Gaopeijia</taxon>
    </lineage>
</organism>
<dbReference type="EMBL" id="JBBHLI010000004">
    <property type="protein sequence ID" value="MEK9501214.1"/>
    <property type="molecule type" value="Genomic_DNA"/>
</dbReference>
<keyword evidence="3" id="KW-0820">tRNA-binding</keyword>
<accession>A0ABU9EAT4</accession>
<dbReference type="RefSeq" id="WP_405277359.1">
    <property type="nucleotide sequence ID" value="NZ_CP144380.1"/>
</dbReference>
<dbReference type="EC" id="1.3.1.-" evidence="12"/>
<dbReference type="PIRSF" id="PIRSF006621">
    <property type="entry name" value="Dus"/>
    <property type="match status" value="1"/>
</dbReference>
<protein>
    <recommendedName>
        <fullName evidence="12">tRNA-dihydrouridine synthase</fullName>
        <ecNumber evidence="12">1.3.1.-</ecNumber>
    </recommendedName>
</protein>
<evidence type="ECO:0000256" key="2">
    <source>
        <dbReference type="ARBA" id="ARBA00002790"/>
    </source>
</evidence>
<dbReference type="Gene3D" id="3.20.20.70">
    <property type="entry name" value="Aldolase class I"/>
    <property type="match status" value="1"/>
</dbReference>